<dbReference type="InterPro" id="IPR025476">
    <property type="entry name" value="Helitron_helicase-like"/>
</dbReference>
<evidence type="ECO:0000313" key="3">
    <source>
        <dbReference type="Proteomes" id="UP000290289"/>
    </source>
</evidence>
<keyword evidence="3" id="KW-1185">Reference proteome</keyword>
<dbReference type="STRING" id="3750.A0A498K697"/>
<name>A0A498K697_MALDO</name>
<reference evidence="2 3" key="1">
    <citation type="submission" date="2018-10" db="EMBL/GenBank/DDBJ databases">
        <title>A high-quality apple genome assembly.</title>
        <authorList>
            <person name="Hu J."/>
        </authorList>
    </citation>
    <scope>NUCLEOTIDE SEQUENCE [LARGE SCALE GENOMIC DNA]</scope>
    <source>
        <strain evidence="3">cv. HFTH1</strain>
        <tissue evidence="2">Young leaf</tissue>
    </source>
</reference>
<organism evidence="2 3">
    <name type="scientific">Malus domestica</name>
    <name type="common">Apple</name>
    <name type="synonym">Pyrus malus</name>
    <dbReference type="NCBI Taxonomy" id="3750"/>
    <lineage>
        <taxon>Eukaryota</taxon>
        <taxon>Viridiplantae</taxon>
        <taxon>Streptophyta</taxon>
        <taxon>Embryophyta</taxon>
        <taxon>Tracheophyta</taxon>
        <taxon>Spermatophyta</taxon>
        <taxon>Magnoliopsida</taxon>
        <taxon>eudicotyledons</taxon>
        <taxon>Gunneridae</taxon>
        <taxon>Pentapetalae</taxon>
        <taxon>rosids</taxon>
        <taxon>fabids</taxon>
        <taxon>Rosales</taxon>
        <taxon>Rosaceae</taxon>
        <taxon>Amygdaloideae</taxon>
        <taxon>Maleae</taxon>
        <taxon>Malus</taxon>
    </lineage>
</organism>
<sequence length="112" mass="13736">MHNFQSRLKDFVGDLFSLLFFYHHIVHRWRIRFRKKSLNWTHCQKEEVRFTKVFLMQYQGVIIMRIMQDRVILLSSHTKSPRYMLNSYQDAIAICKQYGHPYLFITFTCNVK</sequence>
<comment type="caution">
    <text evidence="2">The sequence shown here is derived from an EMBL/GenBank/DDBJ whole genome shotgun (WGS) entry which is preliminary data.</text>
</comment>
<dbReference type="AlphaFoldDB" id="A0A498K697"/>
<dbReference type="Proteomes" id="UP000290289">
    <property type="component" value="Chromosome 4"/>
</dbReference>
<accession>A0A498K697</accession>
<dbReference type="Pfam" id="PF14214">
    <property type="entry name" value="Helitron_like_N"/>
    <property type="match status" value="1"/>
</dbReference>
<protein>
    <recommendedName>
        <fullName evidence="1">Helitron helicase-like domain-containing protein</fullName>
    </recommendedName>
</protein>
<feature type="domain" description="Helitron helicase-like" evidence="1">
    <location>
        <begin position="20"/>
        <end position="110"/>
    </location>
</feature>
<dbReference type="EMBL" id="RDQH01000330">
    <property type="protein sequence ID" value="RXI01213.1"/>
    <property type="molecule type" value="Genomic_DNA"/>
</dbReference>
<proteinExistence type="predicted"/>
<evidence type="ECO:0000313" key="2">
    <source>
        <dbReference type="EMBL" id="RXI01213.1"/>
    </source>
</evidence>
<gene>
    <name evidence="2" type="ORF">DVH24_001447</name>
</gene>
<evidence type="ECO:0000259" key="1">
    <source>
        <dbReference type="Pfam" id="PF14214"/>
    </source>
</evidence>